<dbReference type="Pfam" id="PF01336">
    <property type="entry name" value="tRNA_anti-codon"/>
    <property type="match status" value="1"/>
</dbReference>
<dbReference type="Pfam" id="PF17657">
    <property type="entry name" value="DNA_pol3_finger"/>
    <property type="match status" value="1"/>
</dbReference>
<keyword evidence="5 13" id="KW-0963">Cytoplasm</keyword>
<dbReference type="GO" id="GO:0003887">
    <property type="term" value="F:DNA-directed DNA polymerase activity"/>
    <property type="evidence" value="ECO:0007669"/>
    <property type="project" value="UniProtKB-EC"/>
</dbReference>
<protein>
    <recommendedName>
        <fullName evidence="4 13">Error-prone DNA polymerase</fullName>
        <ecNumber evidence="3 13">2.7.7.7</ecNumber>
    </recommendedName>
</protein>
<feature type="region of interest" description="Disordered" evidence="14">
    <location>
        <begin position="95"/>
        <end position="130"/>
    </location>
</feature>
<dbReference type="CDD" id="cd04485">
    <property type="entry name" value="DnaE_OBF"/>
    <property type="match status" value="1"/>
</dbReference>
<keyword evidence="10 13" id="KW-0239">DNA-directed DNA polymerase</keyword>
<evidence type="ECO:0000256" key="3">
    <source>
        <dbReference type="ARBA" id="ARBA00012417"/>
    </source>
</evidence>
<dbReference type="Proteomes" id="UP001597299">
    <property type="component" value="Unassembled WGS sequence"/>
</dbReference>
<gene>
    <name evidence="13" type="primary">dnaE2</name>
    <name evidence="19" type="ORF">ACFSNC_18805</name>
</gene>
<dbReference type="Pfam" id="PF07733">
    <property type="entry name" value="DNA_pol3_alpha"/>
    <property type="match status" value="1"/>
</dbReference>
<dbReference type="InterPro" id="IPR011708">
    <property type="entry name" value="DNA_pol3_alpha_NTPase_dom"/>
</dbReference>
<evidence type="ECO:0000256" key="11">
    <source>
        <dbReference type="ARBA" id="ARBA00023204"/>
    </source>
</evidence>
<evidence type="ECO:0000256" key="13">
    <source>
        <dbReference type="HAMAP-Rule" id="MF_01902"/>
    </source>
</evidence>
<keyword evidence="8 13" id="KW-0235">DNA replication</keyword>
<feature type="region of interest" description="Disordered" evidence="14">
    <location>
        <begin position="204"/>
        <end position="240"/>
    </location>
</feature>
<keyword evidence="11 13" id="KW-0234">DNA repair</keyword>
<evidence type="ECO:0000259" key="17">
    <source>
        <dbReference type="Pfam" id="PF14579"/>
    </source>
</evidence>
<evidence type="ECO:0000313" key="19">
    <source>
        <dbReference type="EMBL" id="MFD2142460.1"/>
    </source>
</evidence>
<reference evidence="20" key="1">
    <citation type="journal article" date="2019" name="Int. J. Syst. Evol. Microbiol.">
        <title>The Global Catalogue of Microorganisms (GCM) 10K type strain sequencing project: providing services to taxonomists for standard genome sequencing and annotation.</title>
        <authorList>
            <consortium name="The Broad Institute Genomics Platform"/>
            <consortium name="The Broad Institute Genome Sequencing Center for Infectious Disease"/>
            <person name="Wu L."/>
            <person name="Ma J."/>
        </authorList>
    </citation>
    <scope>NUCLEOTIDE SEQUENCE [LARGE SCALE GENOMIC DNA]</scope>
    <source>
        <strain evidence="20">CCM 7435</strain>
    </source>
</reference>
<feature type="region of interest" description="Disordered" evidence="14">
    <location>
        <begin position="1211"/>
        <end position="1261"/>
    </location>
</feature>
<dbReference type="InterPro" id="IPR023073">
    <property type="entry name" value="DnaE2"/>
</dbReference>
<evidence type="ECO:0000259" key="18">
    <source>
        <dbReference type="Pfam" id="PF17657"/>
    </source>
</evidence>
<dbReference type="InterPro" id="IPR029460">
    <property type="entry name" value="DNAPol_HHH"/>
</dbReference>
<feature type="compositionally biased region" description="Low complexity" evidence="14">
    <location>
        <begin position="1231"/>
        <end position="1240"/>
    </location>
</feature>
<sequence length="1261" mass="138658">MSTRDGMPMETDLSMPEVPSPFYAELAVTTNFSFLRGASSAADLVGTALALGYAGIGIADRNTVAGVVRAYAAVKEAQERWKEAWKLERAADRKAASENSALPEEGPATEDATQPMPGSAAPPHLAPGSDACAEAIGEETDRDPAAHRDEARLVDHGIPEASIAPACTAGAGEMECRQAPSPPFQAAASAQEAEAGRLRLVHSRMPDDTSPTAAGVSASGEKSPDSAPDTDTNEPEPPPLPFRLAVGARLAFADGTPDILAYAQTRVGWGRLCRLLTAGNLRSGVKGECRLLLDDLLADAGGLSLILMPPRRLAGLDDLLARLDEAAPGSLWLAADMPRRGDDRRRLAELKECATRADVPLLAVNDVLYHHPDQRDLQDVLTCIRHGTTIDAAGRRLEVNAERHLKSPAEMARLFRDAPEALAEIGNFLARIDFSLGELKYEYPEEPVPIGYTPQAWLVELTWRRAAIRYPQGVPEKVERQLRTELELIEELGYAPYFLTIRDIVDFAEKKRILCQGRGSAANSAVCYVLGITAVDPVESDLLFARFISRERREPPDIDVDFEHERREEVIQYVYERYGRDRAGIVATVISYRPRSAFRDVGKALGLTEDVTARLAGTVWGSHGDKVEARRTREAGLDPDNPTIARVVDLAGRLIGFPRHLSQHVGGFVLARHRLDETVPIGLAAMKDRTFIEWDKDDIDELGLMKVDVLALGMLTCIRKALDLMREHEHLDYGLAEVPKDQADVYAMLQRGDSIGVFQVESRAQINMLPRLRPENLYDLVIQVAIVRPGPIQGNMVHPYLRRREKLEPVAYPSPAPPNDPDELHEVLSRTLGVPLFQEQAMQLAMVAARFTDVEANQLRRAMATFRNLGTIGAFRDKLILGMTARGYERAFAERCFNQIQGFGEYGFPESHAASFAKLVYISAFIKCRHPAAFACALLNSQPMGFYAPAQIVRDAREHGVEIRPVDVNHSLHDNTLERRRDGTLALRLGFRQVEGIGEKDGERIEKARGAGYGDIETLARRTRLPVATLTKLAEADAFGSMGLSRREAAWAVRRLPDDAPLPLFAAADARELGEEADAPLPLMPLPEQIAIDYQTTRLSLKGHPMGMLREVFAAERIVSSAEVAASRDGAFLRTAGIVLVRQRPGKGNAIFMTLEDETGIVNVLLWTRQFERYRAEVMGARLVVAEGRVQKSKEGVVHLMGERIYDRTGELSRLFDTPQRPSADTGNGAGQPAGPLLAGRNSTRGHPRNVRLLPKSRDFH</sequence>
<dbReference type="InterPro" id="IPR004365">
    <property type="entry name" value="NA-bd_OB_tRNA"/>
</dbReference>
<feature type="domain" description="Bacterial DNA polymerase III alpha subunit NTPase" evidence="16">
    <location>
        <begin position="457"/>
        <end position="711"/>
    </location>
</feature>
<evidence type="ECO:0000256" key="7">
    <source>
        <dbReference type="ARBA" id="ARBA00022695"/>
    </source>
</evidence>
<comment type="catalytic activity">
    <reaction evidence="12 13">
        <text>DNA(n) + a 2'-deoxyribonucleoside 5'-triphosphate = DNA(n+1) + diphosphate</text>
        <dbReference type="Rhea" id="RHEA:22508"/>
        <dbReference type="Rhea" id="RHEA-COMP:17339"/>
        <dbReference type="Rhea" id="RHEA-COMP:17340"/>
        <dbReference type="ChEBI" id="CHEBI:33019"/>
        <dbReference type="ChEBI" id="CHEBI:61560"/>
        <dbReference type="ChEBI" id="CHEBI:173112"/>
        <dbReference type="EC" id="2.7.7.7"/>
    </reaction>
</comment>
<keyword evidence="20" id="KW-1185">Reference proteome</keyword>
<dbReference type="NCBIfam" id="TIGR00594">
    <property type="entry name" value="polc"/>
    <property type="match status" value="1"/>
</dbReference>
<evidence type="ECO:0000313" key="20">
    <source>
        <dbReference type="Proteomes" id="UP001597299"/>
    </source>
</evidence>
<dbReference type="PANTHER" id="PTHR32294">
    <property type="entry name" value="DNA POLYMERASE III SUBUNIT ALPHA"/>
    <property type="match status" value="1"/>
</dbReference>
<feature type="domain" description="DNA polymerase helix-hairpin-helix motif" evidence="17">
    <location>
        <begin position="960"/>
        <end position="1049"/>
    </location>
</feature>
<comment type="similarity">
    <text evidence="2 13">Belongs to the DNA polymerase type-C family. DnaE2 subfamily.</text>
</comment>
<feature type="domain" description="DNA polymerase III alpha subunit finger" evidence="18">
    <location>
        <begin position="714"/>
        <end position="886"/>
    </location>
</feature>
<keyword evidence="6 13" id="KW-0808">Transferase</keyword>
<proteinExistence type="inferred from homology"/>
<evidence type="ECO:0000259" key="16">
    <source>
        <dbReference type="Pfam" id="PF07733"/>
    </source>
</evidence>
<evidence type="ECO:0000256" key="10">
    <source>
        <dbReference type="ARBA" id="ARBA00022932"/>
    </source>
</evidence>
<comment type="subcellular location">
    <subcellularLocation>
        <location evidence="1 13">Cytoplasm</location>
    </subcellularLocation>
</comment>
<organism evidence="19 20">
    <name type="scientific">Ancylobacter oerskovii</name>
    <dbReference type="NCBI Taxonomy" id="459519"/>
    <lineage>
        <taxon>Bacteria</taxon>
        <taxon>Pseudomonadati</taxon>
        <taxon>Pseudomonadota</taxon>
        <taxon>Alphaproteobacteria</taxon>
        <taxon>Hyphomicrobiales</taxon>
        <taxon>Xanthobacteraceae</taxon>
        <taxon>Ancylobacter</taxon>
    </lineage>
</organism>
<evidence type="ECO:0000256" key="1">
    <source>
        <dbReference type="ARBA" id="ARBA00004496"/>
    </source>
</evidence>
<evidence type="ECO:0000259" key="15">
    <source>
        <dbReference type="Pfam" id="PF01336"/>
    </source>
</evidence>
<evidence type="ECO:0000256" key="14">
    <source>
        <dbReference type="SAM" id="MobiDB-lite"/>
    </source>
</evidence>
<evidence type="ECO:0000256" key="8">
    <source>
        <dbReference type="ARBA" id="ARBA00022705"/>
    </source>
</evidence>
<dbReference type="Gene3D" id="1.10.150.870">
    <property type="match status" value="1"/>
</dbReference>
<evidence type="ECO:0000256" key="12">
    <source>
        <dbReference type="ARBA" id="ARBA00049244"/>
    </source>
</evidence>
<evidence type="ECO:0000256" key="9">
    <source>
        <dbReference type="ARBA" id="ARBA00022763"/>
    </source>
</evidence>
<dbReference type="Gene3D" id="3.20.20.140">
    <property type="entry name" value="Metal-dependent hydrolases"/>
    <property type="match status" value="2"/>
</dbReference>
<feature type="compositionally biased region" description="Low complexity" evidence="14">
    <location>
        <begin position="184"/>
        <end position="193"/>
    </location>
</feature>
<comment type="caution">
    <text evidence="19">The sequence shown here is derived from an EMBL/GenBank/DDBJ whole genome shotgun (WGS) entry which is preliminary data.</text>
</comment>
<evidence type="ECO:0000256" key="2">
    <source>
        <dbReference type="ARBA" id="ARBA00007391"/>
    </source>
</evidence>
<dbReference type="HAMAP" id="MF_01902">
    <property type="entry name" value="DNApol_error_prone"/>
    <property type="match status" value="1"/>
</dbReference>
<feature type="domain" description="OB" evidence="15">
    <location>
        <begin position="1137"/>
        <end position="1205"/>
    </location>
</feature>
<evidence type="ECO:0000256" key="5">
    <source>
        <dbReference type="ARBA" id="ARBA00022490"/>
    </source>
</evidence>
<dbReference type="Pfam" id="PF14579">
    <property type="entry name" value="HHH_6"/>
    <property type="match status" value="1"/>
</dbReference>
<feature type="region of interest" description="Disordered" evidence="14">
    <location>
        <begin position="174"/>
        <end position="193"/>
    </location>
</feature>
<accession>A0ABW4Z1G5</accession>
<evidence type="ECO:0000256" key="6">
    <source>
        <dbReference type="ARBA" id="ARBA00022679"/>
    </source>
</evidence>
<dbReference type="EC" id="2.7.7.7" evidence="3 13"/>
<dbReference type="EMBL" id="JBHUHD010000001">
    <property type="protein sequence ID" value="MFD2142460.1"/>
    <property type="molecule type" value="Genomic_DNA"/>
</dbReference>
<dbReference type="InterPro" id="IPR040982">
    <property type="entry name" value="DNA_pol3_finger"/>
</dbReference>
<comment type="function">
    <text evidence="13">DNA polymerase involved in damage-induced mutagenesis and translesion synthesis (TLS). It is not the major replicative DNA polymerase.</text>
</comment>
<dbReference type="NCBIfam" id="NF004225">
    <property type="entry name" value="PRK05672.1"/>
    <property type="match status" value="1"/>
</dbReference>
<keyword evidence="7 13" id="KW-0548">Nucleotidyltransferase</keyword>
<dbReference type="PANTHER" id="PTHR32294:SF4">
    <property type="entry name" value="ERROR-PRONE DNA POLYMERASE"/>
    <property type="match status" value="1"/>
</dbReference>
<name>A0ABW4Z1G5_9HYPH</name>
<keyword evidence="9 13" id="KW-0227">DNA damage</keyword>
<evidence type="ECO:0000256" key="4">
    <source>
        <dbReference type="ARBA" id="ARBA00017273"/>
    </source>
</evidence>
<dbReference type="InterPro" id="IPR004805">
    <property type="entry name" value="DnaE2/DnaE/PolC"/>
</dbReference>